<dbReference type="InterPro" id="IPR035398">
    <property type="entry name" value="Bac_rhamnosid_C"/>
</dbReference>
<dbReference type="EMBL" id="LKTS01000005">
    <property type="protein sequence ID" value="PKD20382.1"/>
    <property type="molecule type" value="Genomic_DNA"/>
</dbReference>
<dbReference type="InterPro" id="IPR008928">
    <property type="entry name" value="6-hairpin_glycosidase_sf"/>
</dbReference>
<organism evidence="8 9">
    <name type="scientific">Salegentibacter salinarum</name>
    <dbReference type="NCBI Taxonomy" id="447422"/>
    <lineage>
        <taxon>Bacteria</taxon>
        <taxon>Pseudomonadati</taxon>
        <taxon>Bacteroidota</taxon>
        <taxon>Flavobacteriia</taxon>
        <taxon>Flavobacteriales</taxon>
        <taxon>Flavobacteriaceae</taxon>
        <taxon>Salegentibacter</taxon>
    </lineage>
</organism>
<dbReference type="Pfam" id="PF05592">
    <property type="entry name" value="Bac_rhamnosid"/>
    <property type="match status" value="1"/>
</dbReference>
<feature type="domain" description="Alpha-L-rhamnosidase C-terminal" evidence="7">
    <location>
        <begin position="803"/>
        <end position="868"/>
    </location>
</feature>
<dbReference type="PIRSF" id="PIRSF010631">
    <property type="entry name" value="A-rhamnsds"/>
    <property type="match status" value="1"/>
</dbReference>
<feature type="domain" description="Alpha-L-rhamnosidase concanavalin-like" evidence="4">
    <location>
        <begin position="352"/>
        <end position="462"/>
    </location>
</feature>
<dbReference type="EC" id="3.2.1.40" evidence="2"/>
<name>A0A2N0U055_9FLAO</name>
<dbReference type="PROSITE" id="PS51257">
    <property type="entry name" value="PROKAR_LIPOPROTEIN"/>
    <property type="match status" value="1"/>
</dbReference>
<evidence type="ECO:0000259" key="4">
    <source>
        <dbReference type="Pfam" id="PF05592"/>
    </source>
</evidence>
<dbReference type="Gene3D" id="1.50.10.10">
    <property type="match status" value="1"/>
</dbReference>
<comment type="catalytic activity">
    <reaction evidence="1">
        <text>Hydrolysis of terminal non-reducing alpha-L-rhamnose residues in alpha-L-rhamnosides.</text>
        <dbReference type="EC" id="3.2.1.40"/>
    </reaction>
</comment>
<dbReference type="InterPro" id="IPR008902">
    <property type="entry name" value="Rhamnosid_concanavalin"/>
</dbReference>
<dbReference type="GO" id="GO:0005975">
    <property type="term" value="P:carbohydrate metabolic process"/>
    <property type="evidence" value="ECO:0007669"/>
    <property type="project" value="InterPro"/>
</dbReference>
<dbReference type="Gene3D" id="2.60.40.10">
    <property type="entry name" value="Immunoglobulins"/>
    <property type="match status" value="1"/>
</dbReference>
<dbReference type="Pfam" id="PF17389">
    <property type="entry name" value="Bac_rhamnosid6H"/>
    <property type="match status" value="1"/>
</dbReference>
<dbReference type="RefSeq" id="WP_079713919.1">
    <property type="nucleotide sequence ID" value="NZ_FUZC01000012.1"/>
</dbReference>
<reference evidence="8 9" key="1">
    <citation type="submission" date="2015-10" db="EMBL/GenBank/DDBJ databases">
        <title>Draft genome sequence of Salegentibacter salinarum KCTC 12975.</title>
        <authorList>
            <person name="Lin W."/>
            <person name="Zheng Q."/>
        </authorList>
    </citation>
    <scope>NUCLEOTIDE SEQUENCE [LARGE SCALE GENOMIC DNA]</scope>
    <source>
        <strain evidence="8 9">KCTC 12975</strain>
    </source>
</reference>
<dbReference type="InterPro" id="IPR012341">
    <property type="entry name" value="6hp_glycosidase-like_sf"/>
</dbReference>
<keyword evidence="3" id="KW-0378">Hydrolase</keyword>
<dbReference type="InterPro" id="IPR035396">
    <property type="entry name" value="Bac_rhamnosid6H"/>
</dbReference>
<feature type="domain" description="Bacterial alpha-L-rhamnosidase N-terminal" evidence="5">
    <location>
        <begin position="170"/>
        <end position="343"/>
    </location>
</feature>
<dbReference type="Pfam" id="PF25788">
    <property type="entry name" value="Ig_Rha78A_N"/>
    <property type="match status" value="1"/>
</dbReference>
<dbReference type="Pfam" id="PF08531">
    <property type="entry name" value="Bac_rhamnosid_N"/>
    <property type="match status" value="1"/>
</dbReference>
<evidence type="ECO:0000256" key="3">
    <source>
        <dbReference type="ARBA" id="ARBA00022801"/>
    </source>
</evidence>
<dbReference type="SUPFAM" id="SSF48208">
    <property type="entry name" value="Six-hairpin glycosidases"/>
    <property type="match status" value="1"/>
</dbReference>
<evidence type="ECO:0000313" key="8">
    <source>
        <dbReference type="EMBL" id="PKD20382.1"/>
    </source>
</evidence>
<accession>A0A2N0U055</accession>
<dbReference type="Gene3D" id="2.60.120.260">
    <property type="entry name" value="Galactose-binding domain-like"/>
    <property type="match status" value="2"/>
</dbReference>
<keyword evidence="9" id="KW-1185">Reference proteome</keyword>
<comment type="caution">
    <text evidence="8">The sequence shown here is derived from an EMBL/GenBank/DDBJ whole genome shotgun (WGS) entry which is preliminary data.</text>
</comment>
<dbReference type="PANTHER" id="PTHR33307:SF6">
    <property type="entry name" value="ALPHA-RHAMNOSIDASE (EUROFUNG)-RELATED"/>
    <property type="match status" value="1"/>
</dbReference>
<evidence type="ECO:0000256" key="2">
    <source>
        <dbReference type="ARBA" id="ARBA00012652"/>
    </source>
</evidence>
<proteinExistence type="predicted"/>
<evidence type="ECO:0000259" key="5">
    <source>
        <dbReference type="Pfam" id="PF08531"/>
    </source>
</evidence>
<dbReference type="InterPro" id="IPR016007">
    <property type="entry name" value="Alpha_rhamnosid"/>
</dbReference>
<dbReference type="GO" id="GO:0030596">
    <property type="term" value="F:alpha-L-rhamnosidase activity"/>
    <property type="evidence" value="ECO:0007669"/>
    <property type="project" value="UniProtKB-EC"/>
</dbReference>
<dbReference type="Pfam" id="PF17390">
    <property type="entry name" value="Bac_rhamnosid_C"/>
    <property type="match status" value="1"/>
</dbReference>
<dbReference type="InterPro" id="IPR013783">
    <property type="entry name" value="Ig-like_fold"/>
</dbReference>
<dbReference type="Gene3D" id="2.60.420.10">
    <property type="entry name" value="Maltose phosphorylase, domain 3"/>
    <property type="match status" value="1"/>
</dbReference>
<sequence length="896" mass="101630">MKLNSLTTGLFILLLQIFVSCQKEKPKNVKVASLTSEYLKNPIGLDTEKPRFRWKLETGDQEVLQENYEIYVGTDSVEVSNGKGNFWQSGELADGSNLAIYDGEPLKPFTKYYWSVRIGVENSKINAISEVASFETGIMNETWKGSWITDGEDMDLKPAPYFRKEIDITKEVKKATAYITAAGLFELHINGDKIGNNRLDPTYTRYDKRNLYVTHDVTKQIQEEDEIALGVILGNGWYNHQSTAVWNFHEAGWRNRPRFLMNLKIQYKDGTSEDIVTDSDWKTATGPIIFNSIYTAEHYNANLEDSNWNSPNFEGSAWENAIETEAPSNNIVAQSLHPVRSTEEIKPVSVQKISDTKYIFDLGRNISGVSKIKLKGEPNTELRITHAEQLDSTGAIDMSNIDVHYRPTDDSDPFQTDIFTLKGDGEETFMPKFNYKGFQYVEVKSNKPVELNKESLTGMFMHSDVPQVGKIKSSNEIINKIWEATNASYLSNLFGYPTDCPQREKNGWTGDAHIAIETGLYNYDGITVYEKWMDDHRDEQQPNGVLPSIIPTWGWGYDWGNGPDWTSTIAIIPWELYQFYGDSRALEENYDNIKLYVDHITEISPSGLTDWGLGDWVPVEDKTPVELTSSIYYYVDANILAKTAKLLGKEEDNRKYSDLAEKIKLAINEKYLNKETGIYGSGFQTELSAPLYWGIVPTNQKELVAKNLAAKVIEDEKHINVGLLGSKTILNALSENGYEDLAYEVASRETYPSWGWWIKNGATTLLENWDIGADSDLSRNHIMFGEVSAWFFKALGGIFPDHENPGFKNVILKPNFVDDLENFEARHDGPYGEIISKWEKQEENVVKYEVSIPPNSTATVHLKAKNMQLNGKDVESGEKARFNLKSGKHEILISLQ</sequence>
<dbReference type="Proteomes" id="UP000232673">
    <property type="component" value="Unassembled WGS sequence"/>
</dbReference>
<dbReference type="PANTHER" id="PTHR33307">
    <property type="entry name" value="ALPHA-RHAMNOSIDASE (EUROFUNG)"/>
    <property type="match status" value="1"/>
</dbReference>
<evidence type="ECO:0000256" key="1">
    <source>
        <dbReference type="ARBA" id="ARBA00001445"/>
    </source>
</evidence>
<dbReference type="STRING" id="447422.SAMN05660903_02896"/>
<evidence type="ECO:0000259" key="7">
    <source>
        <dbReference type="Pfam" id="PF17390"/>
    </source>
</evidence>
<evidence type="ECO:0000313" key="9">
    <source>
        <dbReference type="Proteomes" id="UP000232673"/>
    </source>
</evidence>
<dbReference type="AlphaFoldDB" id="A0A2N0U055"/>
<evidence type="ECO:0000259" key="6">
    <source>
        <dbReference type="Pfam" id="PF17389"/>
    </source>
</evidence>
<dbReference type="InterPro" id="IPR013737">
    <property type="entry name" value="Bac_rhamnosid_N"/>
</dbReference>
<dbReference type="OrthoDB" id="9815108at2"/>
<feature type="domain" description="Alpha-L-rhamnosidase six-hairpin glycosidase" evidence="6">
    <location>
        <begin position="467"/>
        <end position="794"/>
    </location>
</feature>
<protein>
    <recommendedName>
        <fullName evidence="2">alpha-L-rhamnosidase</fullName>
        <ecNumber evidence="2">3.2.1.40</ecNumber>
    </recommendedName>
</protein>
<gene>
    <name evidence="8" type="ORF">APR41_13970</name>
</gene>